<comment type="caution">
    <text evidence="1">The sequence shown here is derived from an EMBL/GenBank/DDBJ whole genome shotgun (WGS) entry which is preliminary data.</text>
</comment>
<evidence type="ECO:0000313" key="1">
    <source>
        <dbReference type="EMBL" id="EEG25154.1"/>
    </source>
</evidence>
<reference evidence="1 2" key="1">
    <citation type="submission" date="2009-01" db="EMBL/GenBank/DDBJ databases">
        <authorList>
            <person name="Fulton L."/>
            <person name="Clifton S."/>
            <person name="Chinwalla A.T."/>
            <person name="Mitreva M."/>
            <person name="Sodergren E."/>
            <person name="Weinstock G."/>
            <person name="Clifton S."/>
            <person name="Dooling D.J."/>
            <person name="Fulton B."/>
            <person name="Minx P."/>
            <person name="Pepin K.H."/>
            <person name="Johnson M."/>
            <person name="Bhonagiri V."/>
            <person name="Nash W.E."/>
            <person name="Mardis E.R."/>
            <person name="Wilson R.K."/>
        </authorList>
    </citation>
    <scope>NUCLEOTIDE SEQUENCE [LARGE SCALE GENOMIC DNA]</scope>
    <source>
        <strain evidence="1 2">ATCC 23834</strain>
    </source>
</reference>
<accession>C0DS36</accession>
<dbReference type="Proteomes" id="UP000005837">
    <property type="component" value="Unassembled WGS sequence"/>
</dbReference>
<gene>
    <name evidence="1" type="ORF">EIKCOROL_00153</name>
</gene>
<proteinExistence type="predicted"/>
<sequence>MAIKTIIEMWSFGKVADLPNILLRHNALNAACCASDITRGDLKRIRAASCFA</sequence>
<organism evidence="1 2">
    <name type="scientific">Eikenella corrodens ATCC 23834</name>
    <dbReference type="NCBI Taxonomy" id="546274"/>
    <lineage>
        <taxon>Bacteria</taxon>
        <taxon>Pseudomonadati</taxon>
        <taxon>Pseudomonadota</taxon>
        <taxon>Betaproteobacteria</taxon>
        <taxon>Neisseriales</taxon>
        <taxon>Neisseriaceae</taxon>
        <taxon>Eikenella</taxon>
    </lineage>
</organism>
<protein>
    <submittedName>
        <fullName evidence="1">Uncharacterized protein</fullName>
    </submittedName>
</protein>
<evidence type="ECO:0000313" key="2">
    <source>
        <dbReference type="Proteomes" id="UP000005837"/>
    </source>
</evidence>
<dbReference type="AlphaFoldDB" id="C0DS36"/>
<name>C0DS36_EIKCO</name>
<dbReference type="HOGENOM" id="CLU_3079385_0_0_4"/>
<dbReference type="EMBL" id="ACEA01000003">
    <property type="protein sequence ID" value="EEG25154.1"/>
    <property type="molecule type" value="Genomic_DNA"/>
</dbReference>